<dbReference type="SUPFAM" id="SSF55785">
    <property type="entry name" value="PYP-like sensor domain (PAS domain)"/>
    <property type="match status" value="1"/>
</dbReference>
<dbReference type="InterPro" id="IPR000014">
    <property type="entry name" value="PAS"/>
</dbReference>
<dbReference type="Gene3D" id="1.10.287.130">
    <property type="match status" value="1"/>
</dbReference>
<gene>
    <name evidence="12" type="primary">fixL_2</name>
    <name evidence="12" type="ORF">Q31b_25220</name>
</gene>
<evidence type="ECO:0000256" key="2">
    <source>
        <dbReference type="ARBA" id="ARBA00012438"/>
    </source>
</evidence>
<dbReference type="InterPro" id="IPR036097">
    <property type="entry name" value="HisK_dim/P_sf"/>
</dbReference>
<dbReference type="Gene3D" id="3.30.450.20">
    <property type="entry name" value="PAS domain"/>
    <property type="match status" value="1"/>
</dbReference>
<dbReference type="AlphaFoldDB" id="A0A5C6E744"/>
<dbReference type="Gene3D" id="3.30.450.40">
    <property type="match status" value="1"/>
</dbReference>
<dbReference type="InterPro" id="IPR005467">
    <property type="entry name" value="His_kinase_dom"/>
</dbReference>
<dbReference type="InterPro" id="IPR000700">
    <property type="entry name" value="PAS-assoc_C"/>
</dbReference>
<feature type="domain" description="PAC" evidence="11">
    <location>
        <begin position="211"/>
        <end position="263"/>
    </location>
</feature>
<comment type="catalytic activity">
    <reaction evidence="1">
        <text>ATP + protein L-histidine = ADP + protein N-phospho-L-histidine.</text>
        <dbReference type="EC" id="2.7.13.3"/>
    </reaction>
</comment>
<comment type="caution">
    <text evidence="12">The sequence shown here is derived from an EMBL/GenBank/DDBJ whole genome shotgun (WGS) entry which is preliminary data.</text>
</comment>
<dbReference type="PROSITE" id="PS50113">
    <property type="entry name" value="PAC"/>
    <property type="match status" value="1"/>
</dbReference>
<evidence type="ECO:0000256" key="1">
    <source>
        <dbReference type="ARBA" id="ARBA00000085"/>
    </source>
</evidence>
<dbReference type="SMART" id="SM00091">
    <property type="entry name" value="PAS"/>
    <property type="match status" value="1"/>
</dbReference>
<dbReference type="Pfam" id="PF01590">
    <property type="entry name" value="GAF"/>
    <property type="match status" value="1"/>
</dbReference>
<sequence length="500" mass="54901">MPQIDDLHASETWSPTVEPFRTQKQLQGHTRVLKQLAGGASLDTILDTLIEFAEELSPDMLASIELVNSSVAHPRLAQTAGLRASWSAPIVSSKGQILGTFAMYACDPQATASCDHAFMSDCVDLAAIAIERFQDVASIKRLAEIVDSTEDGVIRTSIDGIIETWNRGSTRIYGFSEEEAIGQPASIVIPPDHVDEFADILDRVCRGERVDHFETERLTKDGRRISISLTVSPIRDLDGNVIGTSAITKDISELSNARLKLLQTERLAAMGQMVSAIAHESRNALQRIQVGVDMLGFEIQAGSEGAKELDRIDRAKNDLQHLFEELRSFAAPLPLEPCVCSIAQTWRNAWANLEPLRSGREATIVEEIHCDSLNCELDTFRMEQVFRNLFENTLFACCDPVCITIQCADGDVDGAPGLCVRVQDDGPGLTVDQKNRIFEPFFTTKPKGTGLGMAIAQRILKAHRGRITVGHGEGGGAEFLISLPRKHHVANHLLTKNLDR</sequence>
<dbReference type="InterPro" id="IPR004358">
    <property type="entry name" value="Sig_transdc_His_kin-like_C"/>
</dbReference>
<dbReference type="EC" id="2.7.13.3" evidence="2"/>
<organism evidence="12 13">
    <name type="scientific">Novipirellula aureliae</name>
    <dbReference type="NCBI Taxonomy" id="2527966"/>
    <lineage>
        <taxon>Bacteria</taxon>
        <taxon>Pseudomonadati</taxon>
        <taxon>Planctomycetota</taxon>
        <taxon>Planctomycetia</taxon>
        <taxon>Pirellulales</taxon>
        <taxon>Pirellulaceae</taxon>
        <taxon>Novipirellula</taxon>
    </lineage>
</organism>
<dbReference type="PANTHER" id="PTHR43065">
    <property type="entry name" value="SENSOR HISTIDINE KINASE"/>
    <property type="match status" value="1"/>
</dbReference>
<dbReference type="InterPro" id="IPR036890">
    <property type="entry name" value="HATPase_C_sf"/>
</dbReference>
<evidence type="ECO:0000313" key="12">
    <source>
        <dbReference type="EMBL" id="TWU43481.1"/>
    </source>
</evidence>
<dbReference type="SMART" id="SM00086">
    <property type="entry name" value="PAC"/>
    <property type="match status" value="1"/>
</dbReference>
<dbReference type="RefSeq" id="WP_197171405.1">
    <property type="nucleotide sequence ID" value="NZ_SJPY01000003.1"/>
</dbReference>
<accession>A0A5C6E744</accession>
<evidence type="ECO:0000256" key="5">
    <source>
        <dbReference type="ARBA" id="ARBA00022741"/>
    </source>
</evidence>
<dbReference type="SUPFAM" id="SSF47384">
    <property type="entry name" value="Homodimeric domain of signal transducing histidine kinase"/>
    <property type="match status" value="1"/>
</dbReference>
<dbReference type="SUPFAM" id="SSF55781">
    <property type="entry name" value="GAF domain-like"/>
    <property type="match status" value="1"/>
</dbReference>
<dbReference type="InterPro" id="IPR001610">
    <property type="entry name" value="PAC"/>
</dbReference>
<evidence type="ECO:0000259" key="10">
    <source>
        <dbReference type="PROSITE" id="PS50112"/>
    </source>
</evidence>
<dbReference type="Proteomes" id="UP000315471">
    <property type="component" value="Unassembled WGS sequence"/>
</dbReference>
<name>A0A5C6E744_9BACT</name>
<keyword evidence="4 12" id="KW-0808">Transferase</keyword>
<keyword evidence="5" id="KW-0547">Nucleotide-binding</keyword>
<keyword evidence="7" id="KW-0067">ATP-binding</keyword>
<dbReference type="EMBL" id="SJPY01000003">
    <property type="protein sequence ID" value="TWU43481.1"/>
    <property type="molecule type" value="Genomic_DNA"/>
</dbReference>
<evidence type="ECO:0000256" key="6">
    <source>
        <dbReference type="ARBA" id="ARBA00022777"/>
    </source>
</evidence>
<dbReference type="InterPro" id="IPR035965">
    <property type="entry name" value="PAS-like_dom_sf"/>
</dbReference>
<keyword evidence="13" id="KW-1185">Reference proteome</keyword>
<reference evidence="12 13" key="1">
    <citation type="submission" date="2019-02" db="EMBL/GenBank/DDBJ databases">
        <title>Deep-cultivation of Planctomycetes and their phenomic and genomic characterization uncovers novel biology.</title>
        <authorList>
            <person name="Wiegand S."/>
            <person name="Jogler M."/>
            <person name="Boedeker C."/>
            <person name="Pinto D."/>
            <person name="Vollmers J."/>
            <person name="Rivas-Marin E."/>
            <person name="Kohn T."/>
            <person name="Peeters S.H."/>
            <person name="Heuer A."/>
            <person name="Rast P."/>
            <person name="Oberbeckmann S."/>
            <person name="Bunk B."/>
            <person name="Jeske O."/>
            <person name="Meyerdierks A."/>
            <person name="Storesund J.E."/>
            <person name="Kallscheuer N."/>
            <person name="Luecker S."/>
            <person name="Lage O.M."/>
            <person name="Pohl T."/>
            <person name="Merkel B.J."/>
            <person name="Hornburger P."/>
            <person name="Mueller R.-W."/>
            <person name="Bruemmer F."/>
            <person name="Labrenz M."/>
            <person name="Spormann A.M."/>
            <person name="Op Den Camp H."/>
            <person name="Overmann J."/>
            <person name="Amann R."/>
            <person name="Jetten M.S.M."/>
            <person name="Mascher T."/>
            <person name="Medema M.H."/>
            <person name="Devos D.P."/>
            <person name="Kaster A.-K."/>
            <person name="Ovreas L."/>
            <person name="Rohde M."/>
            <person name="Galperin M.Y."/>
            <person name="Jogler C."/>
        </authorList>
    </citation>
    <scope>NUCLEOTIDE SEQUENCE [LARGE SCALE GENOMIC DNA]</scope>
    <source>
        <strain evidence="12 13">Q31b</strain>
    </source>
</reference>
<evidence type="ECO:0000256" key="3">
    <source>
        <dbReference type="ARBA" id="ARBA00022553"/>
    </source>
</evidence>
<evidence type="ECO:0000259" key="11">
    <source>
        <dbReference type="PROSITE" id="PS50113"/>
    </source>
</evidence>
<dbReference type="PANTHER" id="PTHR43065:SF10">
    <property type="entry name" value="PEROXIDE STRESS-ACTIVATED HISTIDINE KINASE MAK3"/>
    <property type="match status" value="1"/>
</dbReference>
<dbReference type="PROSITE" id="PS50112">
    <property type="entry name" value="PAS"/>
    <property type="match status" value="1"/>
</dbReference>
<keyword evidence="3" id="KW-0597">Phosphoprotein</keyword>
<proteinExistence type="predicted"/>
<dbReference type="InterPro" id="IPR003594">
    <property type="entry name" value="HATPase_dom"/>
</dbReference>
<dbReference type="GO" id="GO:0000155">
    <property type="term" value="F:phosphorelay sensor kinase activity"/>
    <property type="evidence" value="ECO:0007669"/>
    <property type="project" value="InterPro"/>
</dbReference>
<dbReference type="CDD" id="cd00075">
    <property type="entry name" value="HATPase"/>
    <property type="match status" value="1"/>
</dbReference>
<evidence type="ECO:0000256" key="4">
    <source>
        <dbReference type="ARBA" id="ARBA00022679"/>
    </source>
</evidence>
<evidence type="ECO:0000256" key="7">
    <source>
        <dbReference type="ARBA" id="ARBA00022840"/>
    </source>
</evidence>
<dbReference type="SUPFAM" id="SSF55874">
    <property type="entry name" value="ATPase domain of HSP90 chaperone/DNA topoisomerase II/histidine kinase"/>
    <property type="match status" value="1"/>
</dbReference>
<dbReference type="CDD" id="cd00130">
    <property type="entry name" value="PAS"/>
    <property type="match status" value="1"/>
</dbReference>
<keyword evidence="6" id="KW-0418">Kinase</keyword>
<evidence type="ECO:0000313" key="13">
    <source>
        <dbReference type="Proteomes" id="UP000315471"/>
    </source>
</evidence>
<feature type="domain" description="PAS" evidence="10">
    <location>
        <begin position="138"/>
        <end position="208"/>
    </location>
</feature>
<dbReference type="Pfam" id="PF02518">
    <property type="entry name" value="HATPase_c"/>
    <property type="match status" value="1"/>
</dbReference>
<dbReference type="Pfam" id="PF08448">
    <property type="entry name" value="PAS_4"/>
    <property type="match status" value="1"/>
</dbReference>
<dbReference type="SMART" id="SM00387">
    <property type="entry name" value="HATPase_c"/>
    <property type="match status" value="1"/>
</dbReference>
<dbReference type="PRINTS" id="PR00344">
    <property type="entry name" value="BCTRLSENSOR"/>
</dbReference>
<feature type="domain" description="Histidine kinase" evidence="9">
    <location>
        <begin position="276"/>
        <end position="487"/>
    </location>
</feature>
<keyword evidence="8" id="KW-0902">Two-component regulatory system</keyword>
<dbReference type="InterPro" id="IPR003018">
    <property type="entry name" value="GAF"/>
</dbReference>
<dbReference type="PROSITE" id="PS50109">
    <property type="entry name" value="HIS_KIN"/>
    <property type="match status" value="1"/>
</dbReference>
<evidence type="ECO:0000259" key="9">
    <source>
        <dbReference type="PROSITE" id="PS50109"/>
    </source>
</evidence>
<evidence type="ECO:0000256" key="8">
    <source>
        <dbReference type="ARBA" id="ARBA00023012"/>
    </source>
</evidence>
<dbReference type="InterPro" id="IPR029016">
    <property type="entry name" value="GAF-like_dom_sf"/>
</dbReference>
<dbReference type="InterPro" id="IPR013656">
    <property type="entry name" value="PAS_4"/>
</dbReference>
<dbReference type="NCBIfam" id="TIGR00229">
    <property type="entry name" value="sensory_box"/>
    <property type="match status" value="1"/>
</dbReference>
<dbReference type="GO" id="GO:0005524">
    <property type="term" value="F:ATP binding"/>
    <property type="evidence" value="ECO:0007669"/>
    <property type="project" value="UniProtKB-KW"/>
</dbReference>
<dbReference type="Gene3D" id="3.30.565.10">
    <property type="entry name" value="Histidine kinase-like ATPase, C-terminal domain"/>
    <property type="match status" value="1"/>
</dbReference>
<protein>
    <recommendedName>
        <fullName evidence="2">histidine kinase</fullName>
        <ecNumber evidence="2">2.7.13.3</ecNumber>
    </recommendedName>
</protein>